<accession>A0A495XZV4</accession>
<dbReference type="CDD" id="cd00657">
    <property type="entry name" value="Ferritin_like"/>
    <property type="match status" value="1"/>
</dbReference>
<dbReference type="Pfam" id="PF13668">
    <property type="entry name" value="Ferritin_2"/>
    <property type="match status" value="1"/>
</dbReference>
<keyword evidence="2" id="KW-1185">Reference proteome</keyword>
<dbReference type="InterPro" id="IPR052965">
    <property type="entry name" value="Pigment-catalase-like"/>
</dbReference>
<evidence type="ECO:0000313" key="1">
    <source>
        <dbReference type="EMBL" id="RKT78033.1"/>
    </source>
</evidence>
<dbReference type="InterPro" id="IPR009078">
    <property type="entry name" value="Ferritin-like_SF"/>
</dbReference>
<dbReference type="AlphaFoldDB" id="A0A495XZV4"/>
<comment type="caution">
    <text evidence="1">The sequence shown here is derived from an EMBL/GenBank/DDBJ whole genome shotgun (WGS) entry which is preliminary data.</text>
</comment>
<reference evidence="1 2" key="1">
    <citation type="submission" date="2018-10" db="EMBL/GenBank/DDBJ databases">
        <title>Sequencing the genomes of 1000 actinobacteria strains.</title>
        <authorList>
            <person name="Klenk H.-P."/>
        </authorList>
    </citation>
    <scope>NUCLEOTIDE SEQUENCE [LARGE SCALE GENOMIC DNA]</scope>
    <source>
        <strain evidence="1 2">DSM 44267</strain>
    </source>
</reference>
<dbReference type="OrthoDB" id="954262at2"/>
<dbReference type="EMBL" id="RBXT01000001">
    <property type="protein sequence ID" value="RKT78033.1"/>
    <property type="molecule type" value="Genomic_DNA"/>
</dbReference>
<dbReference type="Proteomes" id="UP000278440">
    <property type="component" value="Unassembled WGS sequence"/>
</dbReference>
<dbReference type="RefSeq" id="WP_121032188.1">
    <property type="nucleotide sequence ID" value="NZ_RBXT01000001.1"/>
</dbReference>
<dbReference type="SUPFAM" id="SSF47240">
    <property type="entry name" value="Ferritin-like"/>
    <property type="match status" value="1"/>
</dbReference>
<protein>
    <submittedName>
        <fullName evidence="1">Ferritin-like protein</fullName>
    </submittedName>
</protein>
<sequence>MFGKKMVVDLIDRSAENDRDRRNFLKAAGIGGLAVAGTAAAVGAGATSASAAEAPSDGAVLNFALNLEYLEAQYYSFAVNGRGIPTSLTDGSGKMGGVTGGHAVPFKSRVLKRYAQEIAGDELAHVTFLRTALGGAKVAQPQIDLRDSFTAAAQAAGLIGAGEKFDPFADENSFLLGAFIFEDVGVTAYKGAAPLITNKTYLEAAAGILSVEAYHAGIVRSALFERGLQPQAGKISWARDSLDGKTMLDQGLYLDGRANLVPTDENGITFSRTPGQVLNIAYLNPAAVSKGGFFPTGVNGAVTMSDANA</sequence>
<dbReference type="InterPro" id="IPR006311">
    <property type="entry name" value="TAT_signal"/>
</dbReference>
<proteinExistence type="predicted"/>
<gene>
    <name evidence="1" type="ORF">DFJ68_1468</name>
</gene>
<name>A0A495XZV4_9MICO</name>
<dbReference type="PANTHER" id="PTHR31694">
    <property type="entry name" value="DESICCATION-LIKE PROTEIN"/>
    <property type="match status" value="1"/>
</dbReference>
<dbReference type="PROSITE" id="PS51318">
    <property type="entry name" value="TAT"/>
    <property type="match status" value="1"/>
</dbReference>
<evidence type="ECO:0000313" key="2">
    <source>
        <dbReference type="Proteomes" id="UP000278440"/>
    </source>
</evidence>
<dbReference type="PANTHER" id="PTHR31694:SF26">
    <property type="entry name" value="OS05G0151100 PROTEIN"/>
    <property type="match status" value="1"/>
</dbReference>
<organism evidence="1 2">
    <name type="scientific">Terracoccus luteus</name>
    <dbReference type="NCBI Taxonomy" id="53356"/>
    <lineage>
        <taxon>Bacteria</taxon>
        <taxon>Bacillati</taxon>
        <taxon>Actinomycetota</taxon>
        <taxon>Actinomycetes</taxon>
        <taxon>Micrococcales</taxon>
        <taxon>Intrasporangiaceae</taxon>
        <taxon>Terracoccus</taxon>
    </lineage>
</organism>